<dbReference type="PANTHER" id="PTHR24251">
    <property type="entry name" value="OVOCHYMASE-RELATED"/>
    <property type="match status" value="1"/>
</dbReference>
<dbReference type="SUPFAM" id="SSF49854">
    <property type="entry name" value="Spermadhesin, CUB domain"/>
    <property type="match status" value="1"/>
</dbReference>
<organism evidence="5 6">
    <name type="scientific">Littorina saxatilis</name>
    <dbReference type="NCBI Taxonomy" id="31220"/>
    <lineage>
        <taxon>Eukaryota</taxon>
        <taxon>Metazoa</taxon>
        <taxon>Spiralia</taxon>
        <taxon>Lophotrochozoa</taxon>
        <taxon>Mollusca</taxon>
        <taxon>Gastropoda</taxon>
        <taxon>Caenogastropoda</taxon>
        <taxon>Littorinimorpha</taxon>
        <taxon>Littorinoidea</taxon>
        <taxon>Littorinidae</taxon>
        <taxon>Littorina</taxon>
    </lineage>
</organism>
<evidence type="ECO:0000259" key="4">
    <source>
        <dbReference type="PROSITE" id="PS01180"/>
    </source>
</evidence>
<accession>A0AAN9FZP3</accession>
<evidence type="ECO:0000313" key="6">
    <source>
        <dbReference type="Proteomes" id="UP001374579"/>
    </source>
</evidence>
<dbReference type="PANTHER" id="PTHR24251:SF52">
    <property type="entry name" value="CUB DOMAIN-CONTAINING PROTEIN"/>
    <property type="match status" value="1"/>
</dbReference>
<feature type="domain" description="CUB" evidence="4">
    <location>
        <begin position="5"/>
        <end position="113"/>
    </location>
</feature>
<reference evidence="5 6" key="1">
    <citation type="submission" date="2024-02" db="EMBL/GenBank/DDBJ databases">
        <title>Chromosome-scale genome assembly of the rough periwinkle Littorina saxatilis.</title>
        <authorList>
            <person name="De Jode A."/>
            <person name="Faria R."/>
            <person name="Formenti G."/>
            <person name="Sims Y."/>
            <person name="Smith T.P."/>
            <person name="Tracey A."/>
            <person name="Wood J.M.D."/>
            <person name="Zagrodzka Z.B."/>
            <person name="Johannesson K."/>
            <person name="Butlin R.K."/>
            <person name="Leder E.H."/>
        </authorList>
    </citation>
    <scope>NUCLEOTIDE SEQUENCE [LARGE SCALE GENOMIC DNA]</scope>
    <source>
        <strain evidence="5">Snail1</strain>
        <tissue evidence="5">Muscle</tissue>
    </source>
</reference>
<dbReference type="CDD" id="cd00041">
    <property type="entry name" value="CUB"/>
    <property type="match status" value="1"/>
</dbReference>
<proteinExistence type="predicted"/>
<dbReference type="Proteomes" id="UP001374579">
    <property type="component" value="Unassembled WGS sequence"/>
</dbReference>
<dbReference type="FunFam" id="2.60.120.290:FF:000013">
    <property type="entry name" value="Membrane frizzled-related protein"/>
    <property type="match status" value="1"/>
</dbReference>
<dbReference type="Gene3D" id="2.60.120.290">
    <property type="entry name" value="Spermadhesin, CUB domain"/>
    <property type="match status" value="1"/>
</dbReference>
<dbReference type="InterPro" id="IPR035914">
    <property type="entry name" value="Sperma_CUB_dom_sf"/>
</dbReference>
<keyword evidence="2" id="KW-1015">Disulfide bond</keyword>
<comment type="caution">
    <text evidence="5">The sequence shown here is derived from an EMBL/GenBank/DDBJ whole genome shotgun (WGS) entry which is preliminary data.</text>
</comment>
<evidence type="ECO:0000256" key="1">
    <source>
        <dbReference type="ARBA" id="ARBA00022737"/>
    </source>
</evidence>
<dbReference type="InterPro" id="IPR000859">
    <property type="entry name" value="CUB_dom"/>
</dbReference>
<name>A0AAN9FZP3_9CAEN</name>
<dbReference type="AlphaFoldDB" id="A0AAN9FZP3"/>
<comment type="caution">
    <text evidence="3">Lacks conserved residue(s) required for the propagation of feature annotation.</text>
</comment>
<gene>
    <name evidence="5" type="ORF">V1264_022688</name>
</gene>
<keyword evidence="6" id="KW-1185">Reference proteome</keyword>
<evidence type="ECO:0000256" key="3">
    <source>
        <dbReference type="PROSITE-ProRule" id="PRU00059"/>
    </source>
</evidence>
<keyword evidence="1" id="KW-0677">Repeat</keyword>
<sequence>MFQACDQVLRADSGAFTSPGYPGNYSNEITCNYTIEVASNHVIQLTFGTFILEGPRSCPYDFVQILDDTTLLGTFCGRDGPGALTSPSNRVTVVFETDLSGVYQGFSANYVAYVPFSGT</sequence>
<evidence type="ECO:0000256" key="2">
    <source>
        <dbReference type="ARBA" id="ARBA00023157"/>
    </source>
</evidence>
<dbReference type="PROSITE" id="PS01180">
    <property type="entry name" value="CUB"/>
    <property type="match status" value="1"/>
</dbReference>
<evidence type="ECO:0000313" key="5">
    <source>
        <dbReference type="EMBL" id="KAK7088820.1"/>
    </source>
</evidence>
<dbReference type="EMBL" id="JBAMIC010004070">
    <property type="protein sequence ID" value="KAK7088820.1"/>
    <property type="molecule type" value="Genomic_DNA"/>
</dbReference>
<dbReference type="Pfam" id="PF00431">
    <property type="entry name" value="CUB"/>
    <property type="match status" value="1"/>
</dbReference>
<dbReference type="SMART" id="SM00042">
    <property type="entry name" value="CUB"/>
    <property type="match status" value="1"/>
</dbReference>
<protein>
    <recommendedName>
        <fullName evidence="4">CUB domain-containing protein</fullName>
    </recommendedName>
</protein>